<sequence>DQGRVGRLGAGERVADDRRLTEPDEAVLAQGGHRPDGAQGNRREPRSQEAGGQVGEGLGPELRQGPARSRHGASLGSRPRHHPGLHDAHAGEQGPHGLRQDDGTAELL</sequence>
<accession>A0A6J4HPM0</accession>
<gene>
    <name evidence="2" type="ORF">AVDCRST_MAG04-1005</name>
</gene>
<dbReference type="AlphaFoldDB" id="A0A6J4HPM0"/>
<protein>
    <submittedName>
        <fullName evidence="2">Uncharacterized protein</fullName>
    </submittedName>
</protein>
<feature type="compositionally biased region" description="Basic and acidic residues" evidence="1">
    <location>
        <begin position="33"/>
        <end position="47"/>
    </location>
</feature>
<evidence type="ECO:0000256" key="1">
    <source>
        <dbReference type="SAM" id="MobiDB-lite"/>
    </source>
</evidence>
<dbReference type="EMBL" id="CADCTL010000074">
    <property type="protein sequence ID" value="CAA9228442.1"/>
    <property type="molecule type" value="Genomic_DNA"/>
</dbReference>
<organism evidence="2">
    <name type="scientific">uncultured Acetobacteraceae bacterium</name>
    <dbReference type="NCBI Taxonomy" id="169975"/>
    <lineage>
        <taxon>Bacteria</taxon>
        <taxon>Pseudomonadati</taxon>
        <taxon>Pseudomonadota</taxon>
        <taxon>Alphaproteobacteria</taxon>
        <taxon>Acetobacterales</taxon>
        <taxon>Acetobacteraceae</taxon>
        <taxon>environmental samples</taxon>
    </lineage>
</organism>
<evidence type="ECO:0000313" key="2">
    <source>
        <dbReference type="EMBL" id="CAA9228442.1"/>
    </source>
</evidence>
<proteinExistence type="predicted"/>
<reference evidence="2" key="1">
    <citation type="submission" date="2020-02" db="EMBL/GenBank/DDBJ databases">
        <authorList>
            <person name="Meier V. D."/>
        </authorList>
    </citation>
    <scope>NUCLEOTIDE SEQUENCE</scope>
    <source>
        <strain evidence="2">AVDCRST_MAG04</strain>
    </source>
</reference>
<feature type="compositionally biased region" description="Basic and acidic residues" evidence="1">
    <location>
        <begin position="13"/>
        <end position="22"/>
    </location>
</feature>
<name>A0A6J4HPM0_9PROT</name>
<feature type="region of interest" description="Disordered" evidence="1">
    <location>
        <begin position="1"/>
        <end position="108"/>
    </location>
</feature>
<feature type="non-terminal residue" evidence="2">
    <location>
        <position position="1"/>
    </location>
</feature>
<feature type="non-terminal residue" evidence="2">
    <location>
        <position position="108"/>
    </location>
</feature>